<gene>
    <name evidence="8" type="primary">glf</name>
    <name evidence="8" type="ORF">P0082_02115</name>
</gene>
<accession>A0ABY8MI44</accession>
<dbReference type="EC" id="5.4.99.9" evidence="8"/>
<evidence type="ECO:0000256" key="3">
    <source>
        <dbReference type="ARBA" id="ARBA00022630"/>
    </source>
</evidence>
<reference evidence="8 9" key="1">
    <citation type="submission" date="2023-04" db="EMBL/GenBank/DDBJ databases">
        <title>Spirochaete genome identified in red abalone sample constitutes a novel genus.</title>
        <authorList>
            <person name="Sharma S.P."/>
            <person name="Purcell C.M."/>
            <person name="Hyde J.R."/>
            <person name="Severin A.J."/>
        </authorList>
    </citation>
    <scope>NUCLEOTIDE SEQUENCE [LARGE SCALE GENOMIC DNA]</scope>
    <source>
        <strain evidence="8 9">SP-2023</strain>
    </source>
</reference>
<dbReference type="InterPro" id="IPR015899">
    <property type="entry name" value="UDP-GalPyranose_mutase_C"/>
</dbReference>
<dbReference type="SUPFAM" id="SSF51971">
    <property type="entry name" value="Nucleotide-binding domain"/>
    <property type="match status" value="1"/>
</dbReference>
<evidence type="ECO:0000313" key="9">
    <source>
        <dbReference type="Proteomes" id="UP001228690"/>
    </source>
</evidence>
<organism evidence="8 9">
    <name type="scientific">Candidatus Haliotispira prima</name>
    <dbReference type="NCBI Taxonomy" id="3034016"/>
    <lineage>
        <taxon>Bacteria</taxon>
        <taxon>Pseudomonadati</taxon>
        <taxon>Spirochaetota</taxon>
        <taxon>Spirochaetia</taxon>
        <taxon>Spirochaetales</taxon>
        <taxon>Spirochaetaceae</taxon>
        <taxon>Candidatus Haliotispira</taxon>
    </lineage>
</organism>
<keyword evidence="5 8" id="KW-0413">Isomerase</keyword>
<proteinExistence type="inferred from homology"/>
<name>A0ABY8MI44_9SPIO</name>
<comment type="similarity">
    <text evidence="2">Belongs to the UDP-galactopyranose/dTDP-fucopyranose mutase family.</text>
</comment>
<dbReference type="PANTHER" id="PTHR21197:SF0">
    <property type="entry name" value="UDP-GALACTOPYRANOSE MUTASE"/>
    <property type="match status" value="1"/>
</dbReference>
<evidence type="ECO:0000256" key="5">
    <source>
        <dbReference type="ARBA" id="ARBA00023235"/>
    </source>
</evidence>
<comment type="cofactor">
    <cofactor evidence="1">
        <name>FAD</name>
        <dbReference type="ChEBI" id="CHEBI:57692"/>
    </cofactor>
</comment>
<sequence>MKHNYHYLLVGAGFFSCTFAYLARQRGLRVLIIDRRPHIAGNTYTEDRDGIMVHKYGAHIFHTSSKPIWDFVRQFAEFNGYINSPVANYRGSLYNLPFNMNTFYGLWGCRTPQEARRKLEEQCSSEQLHRAPENLEEQALQLVGRDIYEKLIKGYTEKQWGRACTELPAFIIRRLPLRFTFDNNYFKDPYQGIPGSASGGYSGICAQLAAGAELKLGLDFLAERDSLQNMARRIIYTGMIDEYFGYSEGRLDYRSLDFRTKTLQTDNFQGNAVVNYTDAEIPYTRIIEHKHFDIGSKAIDLPQTVVTWEYPQEFGPGTEPFYPVNDQPNQALLQKYRDLAARQSGREEVYFAGRLGSYKYFDMDQVIAEAMTLFQKLEGGPKLLQD</sequence>
<dbReference type="PROSITE" id="PS51257">
    <property type="entry name" value="PROKAR_LIPOPROTEIN"/>
    <property type="match status" value="1"/>
</dbReference>
<keyword evidence="4" id="KW-0274">FAD</keyword>
<dbReference type="SUPFAM" id="SSF54373">
    <property type="entry name" value="FAD-linked reductases, C-terminal domain"/>
    <property type="match status" value="1"/>
</dbReference>
<dbReference type="Gene3D" id="3.40.50.720">
    <property type="entry name" value="NAD(P)-binding Rossmann-like Domain"/>
    <property type="match status" value="3"/>
</dbReference>
<dbReference type="NCBIfam" id="TIGR00031">
    <property type="entry name" value="UDP-GALP_mutase"/>
    <property type="match status" value="1"/>
</dbReference>
<feature type="transmembrane region" description="Helical" evidence="6">
    <location>
        <begin position="6"/>
        <end position="23"/>
    </location>
</feature>
<keyword evidence="9" id="KW-1185">Reference proteome</keyword>
<keyword evidence="6" id="KW-1133">Transmembrane helix</keyword>
<protein>
    <submittedName>
        <fullName evidence="8">UDP-galactopyranose mutase</fullName>
        <ecNumber evidence="8">5.4.99.9</ecNumber>
    </submittedName>
</protein>
<dbReference type="RefSeq" id="WP_326927867.1">
    <property type="nucleotide sequence ID" value="NZ_CP123443.1"/>
</dbReference>
<keyword evidence="6" id="KW-0472">Membrane</keyword>
<dbReference type="InterPro" id="IPR004379">
    <property type="entry name" value="UDP-GALP_mutase"/>
</dbReference>
<evidence type="ECO:0000256" key="4">
    <source>
        <dbReference type="ARBA" id="ARBA00022827"/>
    </source>
</evidence>
<evidence type="ECO:0000256" key="6">
    <source>
        <dbReference type="SAM" id="Phobius"/>
    </source>
</evidence>
<dbReference type="EMBL" id="CP123443">
    <property type="protein sequence ID" value="WGK69681.1"/>
    <property type="molecule type" value="Genomic_DNA"/>
</dbReference>
<feature type="domain" description="UDP-galactopyranose mutase C-terminal" evidence="7">
    <location>
        <begin position="150"/>
        <end position="360"/>
    </location>
</feature>
<dbReference type="PANTHER" id="PTHR21197">
    <property type="entry name" value="UDP-GALACTOPYRANOSE MUTASE"/>
    <property type="match status" value="1"/>
</dbReference>
<keyword evidence="6" id="KW-0812">Transmembrane</keyword>
<dbReference type="Proteomes" id="UP001228690">
    <property type="component" value="Chromosome"/>
</dbReference>
<keyword evidence="3" id="KW-0285">Flavoprotein</keyword>
<evidence type="ECO:0000313" key="8">
    <source>
        <dbReference type="EMBL" id="WGK69681.1"/>
    </source>
</evidence>
<dbReference type="GO" id="GO:0008767">
    <property type="term" value="F:UDP-galactopyranose mutase activity"/>
    <property type="evidence" value="ECO:0007669"/>
    <property type="project" value="UniProtKB-EC"/>
</dbReference>
<dbReference type="Pfam" id="PF13450">
    <property type="entry name" value="NAD_binding_8"/>
    <property type="match status" value="1"/>
</dbReference>
<evidence type="ECO:0000256" key="1">
    <source>
        <dbReference type="ARBA" id="ARBA00001974"/>
    </source>
</evidence>
<evidence type="ECO:0000256" key="2">
    <source>
        <dbReference type="ARBA" id="ARBA00009321"/>
    </source>
</evidence>
<dbReference type="Pfam" id="PF03275">
    <property type="entry name" value="GLF"/>
    <property type="match status" value="1"/>
</dbReference>
<evidence type="ECO:0000259" key="7">
    <source>
        <dbReference type="Pfam" id="PF03275"/>
    </source>
</evidence>